<proteinExistence type="predicted"/>
<dbReference type="EMBL" id="RBWS01000004">
    <property type="protein sequence ID" value="RKO72670.1"/>
    <property type="molecule type" value="Genomic_DNA"/>
</dbReference>
<reference evidence="1 2" key="1">
    <citation type="submission" date="2018-10" db="EMBL/GenBank/DDBJ databases">
        <title>Sphingobacterium sp. M05W1-28.</title>
        <authorList>
            <person name="Cai H."/>
        </authorList>
    </citation>
    <scope>NUCLEOTIDE SEQUENCE [LARGE SCALE GENOMIC DNA]</scope>
    <source>
        <strain evidence="1 2">M05W1-28</strain>
    </source>
</reference>
<dbReference type="Proteomes" id="UP000282423">
    <property type="component" value="Unassembled WGS sequence"/>
</dbReference>
<sequence length="62" mass="7248">MLHKKLKNHNKLIYKKIYRIQKKTFKGSLNGFCPVTAQKNPINWSPNASIKQNGRQIRLKAI</sequence>
<gene>
    <name evidence="1" type="ORF">D7322_04275</name>
</gene>
<organism evidence="1 2">
    <name type="scientific">Sphingobacterium puteale</name>
    <dbReference type="NCBI Taxonomy" id="2420510"/>
    <lineage>
        <taxon>Bacteria</taxon>
        <taxon>Pseudomonadati</taxon>
        <taxon>Bacteroidota</taxon>
        <taxon>Sphingobacteriia</taxon>
        <taxon>Sphingobacteriales</taxon>
        <taxon>Sphingobacteriaceae</taxon>
        <taxon>Sphingobacterium</taxon>
    </lineage>
</organism>
<dbReference type="AlphaFoldDB" id="A0A420W281"/>
<accession>A0A420W281</accession>
<evidence type="ECO:0000313" key="1">
    <source>
        <dbReference type="EMBL" id="RKO72670.1"/>
    </source>
</evidence>
<evidence type="ECO:0000313" key="2">
    <source>
        <dbReference type="Proteomes" id="UP000282423"/>
    </source>
</evidence>
<comment type="caution">
    <text evidence="1">The sequence shown here is derived from an EMBL/GenBank/DDBJ whole genome shotgun (WGS) entry which is preliminary data.</text>
</comment>
<protein>
    <submittedName>
        <fullName evidence="1">Uncharacterized protein</fullName>
    </submittedName>
</protein>
<name>A0A420W281_9SPHI</name>
<keyword evidence="2" id="KW-1185">Reference proteome</keyword>